<feature type="transmembrane region" description="Helical" evidence="7">
    <location>
        <begin position="122"/>
        <end position="145"/>
    </location>
</feature>
<feature type="transmembrane region" description="Helical" evidence="7">
    <location>
        <begin position="92"/>
        <end position="110"/>
    </location>
</feature>
<dbReference type="PANTHER" id="PTHR33048">
    <property type="entry name" value="PTH11-LIKE INTEGRAL MEMBRANE PROTEIN (AFU_ORTHOLOGUE AFUA_5G11245)"/>
    <property type="match status" value="1"/>
</dbReference>
<evidence type="ECO:0000256" key="2">
    <source>
        <dbReference type="ARBA" id="ARBA00022692"/>
    </source>
</evidence>
<feature type="region of interest" description="Disordered" evidence="6">
    <location>
        <begin position="289"/>
        <end position="313"/>
    </location>
</feature>
<dbReference type="InterPro" id="IPR052337">
    <property type="entry name" value="SAT4-like"/>
</dbReference>
<keyword evidence="2 7" id="KW-0812">Transmembrane</keyword>
<feature type="transmembrane region" description="Helical" evidence="7">
    <location>
        <begin position="165"/>
        <end position="189"/>
    </location>
</feature>
<evidence type="ECO:0000256" key="6">
    <source>
        <dbReference type="SAM" id="MobiDB-lite"/>
    </source>
</evidence>
<proteinExistence type="inferred from homology"/>
<sequence>MGLSTLQPLAYAVAYVSFFFGITSTILRFYSRQFVLKTVGWDDYIAIGILVLVLGQQVVLHMFLYWGCGQHMDQLSGVQVLEILKWLFIEEVVYYTVHWAIKTAFLVFYLRLSPKKTFRMFVHIGVALNAGIWLINVCLACFQCVPFDEILHPGTHPDAVCISKLVLLIVPSILNILEDFYILLLPISTVWNLQMSARRKIAVLSVIAFGSSSVIIACFRLIPLFELNSSPDTSWVLGKMVIVAALEIQFAVIAVNLPSLKALWMRYTGGSTSGSGEGNSRQKAYRLSSLERKGGNNSGTRWGTGGRSKGSRGSITMIERGITSTESEEELFRQGGTSLQLPIQGKEDETGRIKVTREVDVKTSEDQKSSTPPQYFLRGD</sequence>
<dbReference type="OrthoDB" id="5329176at2759"/>
<evidence type="ECO:0000313" key="10">
    <source>
        <dbReference type="Proteomes" id="UP000663193"/>
    </source>
</evidence>
<feature type="domain" description="Rhodopsin" evidence="8">
    <location>
        <begin position="27"/>
        <end position="264"/>
    </location>
</feature>
<dbReference type="VEuPathDB" id="FungiDB:JI435_063900"/>
<evidence type="ECO:0000256" key="7">
    <source>
        <dbReference type="SAM" id="Phobius"/>
    </source>
</evidence>
<accession>A0A7U2I4F4</accession>
<keyword evidence="3 7" id="KW-1133">Transmembrane helix</keyword>
<gene>
    <name evidence="9" type="ORF">JI435_063900</name>
</gene>
<dbReference type="Pfam" id="PF20684">
    <property type="entry name" value="Fung_rhodopsin"/>
    <property type="match status" value="1"/>
</dbReference>
<organism evidence="9 10">
    <name type="scientific">Phaeosphaeria nodorum (strain SN15 / ATCC MYA-4574 / FGSC 10173)</name>
    <name type="common">Glume blotch fungus</name>
    <name type="synonym">Parastagonospora nodorum</name>
    <dbReference type="NCBI Taxonomy" id="321614"/>
    <lineage>
        <taxon>Eukaryota</taxon>
        <taxon>Fungi</taxon>
        <taxon>Dikarya</taxon>
        <taxon>Ascomycota</taxon>
        <taxon>Pezizomycotina</taxon>
        <taxon>Dothideomycetes</taxon>
        <taxon>Pleosporomycetidae</taxon>
        <taxon>Pleosporales</taxon>
        <taxon>Pleosporineae</taxon>
        <taxon>Phaeosphaeriaceae</taxon>
        <taxon>Parastagonospora</taxon>
    </lineage>
</organism>
<comment type="similarity">
    <text evidence="5">Belongs to the SAT4 family.</text>
</comment>
<dbReference type="GO" id="GO:0016020">
    <property type="term" value="C:membrane"/>
    <property type="evidence" value="ECO:0007669"/>
    <property type="project" value="UniProtKB-SubCell"/>
</dbReference>
<feature type="transmembrane region" description="Helical" evidence="7">
    <location>
        <begin position="201"/>
        <end position="222"/>
    </location>
</feature>
<evidence type="ECO:0000259" key="8">
    <source>
        <dbReference type="Pfam" id="PF20684"/>
    </source>
</evidence>
<feature type="compositionally biased region" description="Basic and acidic residues" evidence="6">
    <location>
        <begin position="345"/>
        <end position="368"/>
    </location>
</feature>
<evidence type="ECO:0000256" key="3">
    <source>
        <dbReference type="ARBA" id="ARBA00022989"/>
    </source>
</evidence>
<reference evidence="10" key="1">
    <citation type="journal article" date="2021" name="BMC Genomics">
        <title>Chromosome-level genome assembly and manually-curated proteome of model necrotroph Parastagonospora nodorum Sn15 reveals a genome-wide trove of candidate effector homologs, and redundancy of virulence-related functions within an accessory chromosome.</title>
        <authorList>
            <person name="Bertazzoni S."/>
            <person name="Jones D.A.B."/>
            <person name="Phan H.T."/>
            <person name="Tan K.-C."/>
            <person name="Hane J.K."/>
        </authorList>
    </citation>
    <scope>NUCLEOTIDE SEQUENCE [LARGE SCALE GENOMIC DNA]</scope>
    <source>
        <strain evidence="10">SN15 / ATCC MYA-4574 / FGSC 10173)</strain>
    </source>
</reference>
<comment type="subcellular location">
    <subcellularLocation>
        <location evidence="1">Membrane</location>
        <topology evidence="1">Multi-pass membrane protein</topology>
    </subcellularLocation>
</comment>
<protein>
    <recommendedName>
        <fullName evidence="8">Rhodopsin domain-containing protein</fullName>
    </recommendedName>
</protein>
<dbReference type="EMBL" id="CP069031">
    <property type="protein sequence ID" value="QRC99042.1"/>
    <property type="molecule type" value="Genomic_DNA"/>
</dbReference>
<evidence type="ECO:0000256" key="1">
    <source>
        <dbReference type="ARBA" id="ARBA00004141"/>
    </source>
</evidence>
<feature type="region of interest" description="Disordered" evidence="6">
    <location>
        <begin position="335"/>
        <end position="380"/>
    </location>
</feature>
<feature type="transmembrane region" description="Helical" evidence="7">
    <location>
        <begin position="234"/>
        <end position="257"/>
    </location>
</feature>
<feature type="transmembrane region" description="Helical" evidence="7">
    <location>
        <begin position="43"/>
        <end position="66"/>
    </location>
</feature>
<dbReference type="OMA" id="KWLFIEE"/>
<dbReference type="Proteomes" id="UP000663193">
    <property type="component" value="Chromosome 9"/>
</dbReference>
<dbReference type="PANTHER" id="PTHR33048:SF47">
    <property type="entry name" value="INTEGRAL MEMBRANE PROTEIN-RELATED"/>
    <property type="match status" value="1"/>
</dbReference>
<dbReference type="InterPro" id="IPR049326">
    <property type="entry name" value="Rhodopsin_dom_fungi"/>
</dbReference>
<dbReference type="AlphaFoldDB" id="A0A7U2I4F4"/>
<evidence type="ECO:0000256" key="5">
    <source>
        <dbReference type="ARBA" id="ARBA00038359"/>
    </source>
</evidence>
<evidence type="ECO:0000256" key="4">
    <source>
        <dbReference type="ARBA" id="ARBA00023136"/>
    </source>
</evidence>
<feature type="transmembrane region" description="Helical" evidence="7">
    <location>
        <begin position="12"/>
        <end position="31"/>
    </location>
</feature>
<keyword evidence="10" id="KW-1185">Reference proteome</keyword>
<keyword evidence="4 7" id="KW-0472">Membrane</keyword>
<evidence type="ECO:0000313" key="9">
    <source>
        <dbReference type="EMBL" id="QRC99042.1"/>
    </source>
</evidence>
<name>A0A7U2I4F4_PHANO</name>